<proteinExistence type="predicted"/>
<dbReference type="PROSITE" id="PS51257">
    <property type="entry name" value="PROKAR_LIPOPROTEIN"/>
    <property type="match status" value="1"/>
</dbReference>
<organism evidence="2">
    <name type="scientific">bioreactor metagenome</name>
    <dbReference type="NCBI Taxonomy" id="1076179"/>
    <lineage>
        <taxon>unclassified sequences</taxon>
        <taxon>metagenomes</taxon>
        <taxon>ecological metagenomes</taxon>
    </lineage>
</organism>
<feature type="domain" description="GerMN" evidence="1">
    <location>
        <begin position="59"/>
        <end position="142"/>
    </location>
</feature>
<dbReference type="SMART" id="SM00909">
    <property type="entry name" value="Germane"/>
    <property type="match status" value="1"/>
</dbReference>
<evidence type="ECO:0000313" key="2">
    <source>
        <dbReference type="EMBL" id="MPM74830.1"/>
    </source>
</evidence>
<protein>
    <recommendedName>
        <fullName evidence="1">GerMN domain-containing protein</fullName>
    </recommendedName>
</protein>
<sequence length="166" mass="18431">MLKRIIPILLVLCFVISGCTNSNSTASQNQNITNIKFIIPKGPLDEWSIDEKPIKDCTPSIVVNELLKYPHIYPEGTKLLSLEVKEKIAYVNMSHEFNSYSLGSSGICNIIYTITDTLCLNKSLGIDGVKFLLDGEEVPIIGEFETDKVIVPDITLTDDGKIKLLE</sequence>
<dbReference type="Pfam" id="PF10646">
    <property type="entry name" value="Germane"/>
    <property type="match status" value="1"/>
</dbReference>
<dbReference type="EMBL" id="VSSQ01026219">
    <property type="protein sequence ID" value="MPM74830.1"/>
    <property type="molecule type" value="Genomic_DNA"/>
</dbReference>
<name>A0A645CD35_9ZZZZ</name>
<dbReference type="AlphaFoldDB" id="A0A645CD35"/>
<gene>
    <name evidence="2" type="ORF">SDC9_121819</name>
</gene>
<accession>A0A645CD35</accession>
<reference evidence="2" key="1">
    <citation type="submission" date="2019-08" db="EMBL/GenBank/DDBJ databases">
        <authorList>
            <person name="Kucharzyk K."/>
            <person name="Murdoch R.W."/>
            <person name="Higgins S."/>
            <person name="Loffler F."/>
        </authorList>
    </citation>
    <scope>NUCLEOTIDE SEQUENCE</scope>
</reference>
<dbReference type="InterPro" id="IPR019606">
    <property type="entry name" value="GerMN"/>
</dbReference>
<comment type="caution">
    <text evidence="2">The sequence shown here is derived from an EMBL/GenBank/DDBJ whole genome shotgun (WGS) entry which is preliminary data.</text>
</comment>
<evidence type="ECO:0000259" key="1">
    <source>
        <dbReference type="SMART" id="SM00909"/>
    </source>
</evidence>